<proteinExistence type="predicted"/>
<feature type="compositionally biased region" description="Low complexity" evidence="1">
    <location>
        <begin position="303"/>
        <end position="313"/>
    </location>
</feature>
<dbReference type="InParanoid" id="A0A1Y1UGC7"/>
<evidence type="ECO:0000313" key="2">
    <source>
        <dbReference type="EMBL" id="ORX37121.1"/>
    </source>
</evidence>
<accession>A0A1Y1UGC7</accession>
<dbReference type="Proteomes" id="UP000193218">
    <property type="component" value="Unassembled WGS sequence"/>
</dbReference>
<comment type="caution">
    <text evidence="2">The sequence shown here is derived from an EMBL/GenBank/DDBJ whole genome shotgun (WGS) entry which is preliminary data.</text>
</comment>
<feature type="compositionally biased region" description="Low complexity" evidence="1">
    <location>
        <begin position="267"/>
        <end position="279"/>
    </location>
</feature>
<dbReference type="RefSeq" id="XP_021871159.1">
    <property type="nucleotide sequence ID" value="XM_022015745.1"/>
</dbReference>
<evidence type="ECO:0000313" key="3">
    <source>
        <dbReference type="Proteomes" id="UP000193218"/>
    </source>
</evidence>
<feature type="compositionally biased region" description="Basic and acidic residues" evidence="1">
    <location>
        <begin position="394"/>
        <end position="445"/>
    </location>
</feature>
<protein>
    <submittedName>
        <fullName evidence="2">Uncharacterized protein</fullName>
    </submittedName>
</protein>
<name>A0A1Y1UGC7_9TREE</name>
<reference evidence="2 3" key="1">
    <citation type="submission" date="2017-03" db="EMBL/GenBank/DDBJ databases">
        <title>Widespread Adenine N6-methylation of Active Genes in Fungi.</title>
        <authorList>
            <consortium name="DOE Joint Genome Institute"/>
            <person name="Mondo S.J."/>
            <person name="Dannebaum R.O."/>
            <person name="Kuo R.C."/>
            <person name="Louie K.B."/>
            <person name="Bewick A.J."/>
            <person name="Labutti K."/>
            <person name="Haridas S."/>
            <person name="Kuo A."/>
            <person name="Salamov A."/>
            <person name="Ahrendt S.R."/>
            <person name="Lau R."/>
            <person name="Bowen B.P."/>
            <person name="Lipzen A."/>
            <person name="Sullivan W."/>
            <person name="Andreopoulos W.B."/>
            <person name="Clum A."/>
            <person name="Lindquist E."/>
            <person name="Daum C."/>
            <person name="Northen T.R."/>
            <person name="Ramamoorthy G."/>
            <person name="Schmitz R.J."/>
            <person name="Gryganskyi A."/>
            <person name="Culley D."/>
            <person name="Magnuson J."/>
            <person name="James T.Y."/>
            <person name="O'Malley M.A."/>
            <person name="Stajich J.E."/>
            <person name="Spatafora J.W."/>
            <person name="Visel A."/>
            <person name="Grigoriev I.V."/>
        </authorList>
    </citation>
    <scope>NUCLEOTIDE SEQUENCE [LARGE SCALE GENOMIC DNA]</scope>
    <source>
        <strain evidence="2 3">NRRL Y-17943</strain>
    </source>
</reference>
<feature type="compositionally biased region" description="Basic and acidic residues" evidence="1">
    <location>
        <begin position="314"/>
        <end position="327"/>
    </location>
</feature>
<feature type="region of interest" description="Disordered" evidence="1">
    <location>
        <begin position="267"/>
        <end position="454"/>
    </location>
</feature>
<keyword evidence="3" id="KW-1185">Reference proteome</keyword>
<dbReference type="AlphaFoldDB" id="A0A1Y1UGC7"/>
<evidence type="ECO:0000256" key="1">
    <source>
        <dbReference type="SAM" id="MobiDB-lite"/>
    </source>
</evidence>
<feature type="region of interest" description="Disordered" evidence="1">
    <location>
        <begin position="201"/>
        <end position="220"/>
    </location>
</feature>
<dbReference type="EMBL" id="NBSH01000006">
    <property type="protein sequence ID" value="ORX37121.1"/>
    <property type="molecule type" value="Genomic_DNA"/>
</dbReference>
<dbReference type="OrthoDB" id="2564338at2759"/>
<organism evidence="2 3">
    <name type="scientific">Kockovaella imperatae</name>
    <dbReference type="NCBI Taxonomy" id="4999"/>
    <lineage>
        <taxon>Eukaryota</taxon>
        <taxon>Fungi</taxon>
        <taxon>Dikarya</taxon>
        <taxon>Basidiomycota</taxon>
        <taxon>Agaricomycotina</taxon>
        <taxon>Tremellomycetes</taxon>
        <taxon>Tremellales</taxon>
        <taxon>Cuniculitremaceae</taxon>
        <taxon>Kockovaella</taxon>
    </lineage>
</organism>
<gene>
    <name evidence="2" type="ORF">BD324DRAFT_624876</name>
</gene>
<dbReference type="GeneID" id="33557554"/>
<sequence length="465" mass="51101">MSRSSLIRDLSSRVVSSGPSQLRPCLAVASSSARPLAKRRISSTVSCQAAPVADEIARDTKRGVVQIPHPSLDAIHGSTRLLLKPSSLPSLVHAYAIVRAVEAHFQTSVVSVEVGMSPDLFMPSHRIHITLLKPVILEKPLHLITPLPEMTMEDVDLFGPSLEDIQRVLDSPGQVEDRDGDSGPISQLAEDAKLSFRVETLPAESRAPIPNPPKLPPGLYRDQLRRRQEKVAADVKIYAAVEKLKEVSNGEFDELLEKFSHFKSAASSPASQQQVGGQSLLNLPEEDPSAPAFDFALRKESARSSSVRSSTHSQRPDAEDPNSDARKRQSFNLSALPGRSASKLSAQPSKEDGAMVEWSRSAVAESQSTKRSKSSASTRAGKQAKPKPAEEEDLYVRLELMRKQEEKRAAAEAAERKAEKNREAKVLQEQRREAELDQQRQEEKANSTIGRMGRMLNDAAKRWGI</sequence>